<name>A0A2U0TH63_9PAST</name>
<dbReference type="OrthoDB" id="7069156at2"/>
<evidence type="ECO:0000256" key="1">
    <source>
        <dbReference type="SAM" id="Phobius"/>
    </source>
</evidence>
<protein>
    <submittedName>
        <fullName evidence="2">Uncharacterized protein</fullName>
    </submittedName>
</protein>
<evidence type="ECO:0000313" key="3">
    <source>
        <dbReference type="Proteomes" id="UP000245909"/>
    </source>
</evidence>
<feature type="transmembrane region" description="Helical" evidence="1">
    <location>
        <begin position="103"/>
        <end position="122"/>
    </location>
</feature>
<feature type="transmembrane region" description="Helical" evidence="1">
    <location>
        <begin position="62"/>
        <end position="83"/>
    </location>
</feature>
<feature type="transmembrane region" description="Helical" evidence="1">
    <location>
        <begin position="25"/>
        <end position="50"/>
    </location>
</feature>
<proteinExistence type="predicted"/>
<keyword evidence="1" id="KW-0812">Transmembrane</keyword>
<feature type="transmembrane region" description="Helical" evidence="1">
    <location>
        <begin position="262"/>
        <end position="282"/>
    </location>
</feature>
<comment type="caution">
    <text evidence="2">The sequence shown here is derived from an EMBL/GenBank/DDBJ whole genome shotgun (WGS) entry which is preliminary data.</text>
</comment>
<keyword evidence="1" id="KW-0472">Membrane</keyword>
<keyword evidence="3" id="KW-1185">Reference proteome</keyword>
<organism evidence="2 3">
    <name type="scientific">Alitibacter langaaensis DSM 22999</name>
    <dbReference type="NCBI Taxonomy" id="1122935"/>
    <lineage>
        <taxon>Bacteria</taxon>
        <taxon>Pseudomonadati</taxon>
        <taxon>Pseudomonadota</taxon>
        <taxon>Gammaproteobacteria</taxon>
        <taxon>Pasteurellales</taxon>
        <taxon>Pasteurellaceae</taxon>
        <taxon>Alitibacter</taxon>
    </lineage>
</organism>
<accession>A0A2U0TH63</accession>
<feature type="transmembrane region" description="Helical" evidence="1">
    <location>
        <begin position="129"/>
        <end position="147"/>
    </location>
</feature>
<dbReference type="AlphaFoldDB" id="A0A2U0TH63"/>
<feature type="transmembrane region" description="Helical" evidence="1">
    <location>
        <begin position="294"/>
        <end position="314"/>
    </location>
</feature>
<dbReference type="Proteomes" id="UP000245909">
    <property type="component" value="Unassembled WGS sequence"/>
</dbReference>
<dbReference type="RefSeq" id="WP_116631052.1">
    <property type="nucleotide sequence ID" value="NZ_QENU01000001.1"/>
</dbReference>
<feature type="transmembrane region" description="Helical" evidence="1">
    <location>
        <begin position="153"/>
        <end position="170"/>
    </location>
</feature>
<evidence type="ECO:0000313" key="2">
    <source>
        <dbReference type="EMBL" id="PVX42955.1"/>
    </source>
</evidence>
<keyword evidence="1" id="KW-1133">Transmembrane helix</keyword>
<dbReference type="EMBL" id="QENU01000001">
    <property type="protein sequence ID" value="PVX42955.1"/>
    <property type="molecule type" value="Genomic_DNA"/>
</dbReference>
<reference evidence="2 3" key="1">
    <citation type="submission" date="2018-05" db="EMBL/GenBank/DDBJ databases">
        <title>Genomic Encyclopedia of Type Strains, Phase IV (KMG-IV): sequencing the most valuable type-strain genomes for metagenomic binning, comparative biology and taxonomic classification.</title>
        <authorList>
            <person name="Goeker M."/>
        </authorList>
    </citation>
    <scope>NUCLEOTIDE SEQUENCE [LARGE SCALE GENOMIC DNA]</scope>
    <source>
        <strain evidence="2 3">DSM 22999</strain>
    </source>
</reference>
<sequence>MFFYSFSFIALCLFYKFNKNTVWDIAVSIIFIISYYYSRMVISVFIFFIFAKYVSFDSILKAFILTTIICILFTVFSSIFELYEYQSMDTMYRSNGLFRDPLGYKYPTYIANMSLYLYMAWSAIRKEKLGILELLFFFLMNIYVYVYTDTRTIFYLVNFFICCILFIKLFNINYKTIFIGRILAWISSFGFILLSTISIYLIITYDPNIEWMYKLNKILSGRLYYGNKGFLEYGISFLGQKVEYIDIADLNSNNSLFVIDSGYFRALIDYGVVLFSVIALGFKYVGDMIVKENNIYYGIIFGVIMLDLLVNPHIMSLDFNPFIFLLSYVGKYRSNMCIEK</sequence>
<feature type="transmembrane region" description="Helical" evidence="1">
    <location>
        <begin position="182"/>
        <end position="203"/>
    </location>
</feature>
<gene>
    <name evidence="2" type="ORF">C8D76_101294</name>
</gene>